<organism evidence="1">
    <name type="scientific">bioreactor metagenome</name>
    <dbReference type="NCBI Taxonomy" id="1076179"/>
    <lineage>
        <taxon>unclassified sequences</taxon>
        <taxon>metagenomes</taxon>
        <taxon>ecological metagenomes</taxon>
    </lineage>
</organism>
<dbReference type="EMBL" id="VSSQ01053105">
    <property type="protein sequence ID" value="MPN07145.1"/>
    <property type="molecule type" value="Genomic_DNA"/>
</dbReference>
<comment type="caution">
    <text evidence="1">The sequence shown here is derived from an EMBL/GenBank/DDBJ whole genome shotgun (WGS) entry which is preliminary data.</text>
</comment>
<name>A0A645EYL7_9ZZZZ</name>
<dbReference type="AlphaFoldDB" id="A0A645EYL7"/>
<evidence type="ECO:0000313" key="1">
    <source>
        <dbReference type="EMBL" id="MPN07145.1"/>
    </source>
</evidence>
<reference evidence="1" key="1">
    <citation type="submission" date="2019-08" db="EMBL/GenBank/DDBJ databases">
        <authorList>
            <person name="Kucharzyk K."/>
            <person name="Murdoch R.W."/>
            <person name="Higgins S."/>
            <person name="Loffler F."/>
        </authorList>
    </citation>
    <scope>NUCLEOTIDE SEQUENCE</scope>
</reference>
<accession>A0A645EYL7</accession>
<sequence>MVCLQCSGHARNQGFHDFVLAGNNLRVVNLKPFGTHAVLFAMRRAVEHLRRIEQRFRRNAAFVEANAANAALLDAEHAQTCVASAFTREITGGAAAEDD</sequence>
<gene>
    <name evidence="1" type="ORF">SDC9_154411</name>
</gene>
<proteinExistence type="predicted"/>
<protein>
    <submittedName>
        <fullName evidence="1">Uncharacterized protein</fullName>
    </submittedName>
</protein>